<organism evidence="2 3">
    <name type="scientific">Bosea robiniae</name>
    <dbReference type="NCBI Taxonomy" id="1036780"/>
    <lineage>
        <taxon>Bacteria</taxon>
        <taxon>Pseudomonadati</taxon>
        <taxon>Pseudomonadota</taxon>
        <taxon>Alphaproteobacteria</taxon>
        <taxon>Hyphomicrobiales</taxon>
        <taxon>Boseaceae</taxon>
        <taxon>Bosea</taxon>
    </lineage>
</organism>
<feature type="transmembrane region" description="Helical" evidence="1">
    <location>
        <begin position="210"/>
        <end position="228"/>
    </location>
</feature>
<proteinExistence type="predicted"/>
<feature type="transmembrane region" description="Helical" evidence="1">
    <location>
        <begin position="36"/>
        <end position="59"/>
    </location>
</feature>
<reference evidence="2 3" key="1">
    <citation type="submission" date="2016-10" db="EMBL/GenBank/DDBJ databases">
        <authorList>
            <person name="Varghese N."/>
            <person name="Submissions S."/>
        </authorList>
    </citation>
    <scope>NUCLEOTIDE SEQUENCE [LARGE SCALE GENOMIC DNA]</scope>
    <source>
        <strain evidence="2 3">DSM 26672</strain>
    </source>
</reference>
<evidence type="ECO:0000313" key="2">
    <source>
        <dbReference type="EMBL" id="SDG93189.1"/>
    </source>
</evidence>
<feature type="transmembrane region" description="Helical" evidence="1">
    <location>
        <begin position="65"/>
        <end position="92"/>
    </location>
</feature>
<comment type="caution">
    <text evidence="2">The sequence shown here is derived from an EMBL/GenBank/DDBJ whole genome shotgun (WGS) entry which is preliminary data.</text>
</comment>
<feature type="transmembrane region" description="Helical" evidence="1">
    <location>
        <begin position="104"/>
        <end position="125"/>
    </location>
</feature>
<evidence type="ECO:0000313" key="3">
    <source>
        <dbReference type="Proteomes" id="UP000199468"/>
    </source>
</evidence>
<feature type="transmembrane region" description="Helical" evidence="1">
    <location>
        <begin position="131"/>
        <end position="154"/>
    </location>
</feature>
<name>A0ABY0P2H0_9HYPH</name>
<keyword evidence="1" id="KW-1133">Transmembrane helix</keyword>
<gene>
    <name evidence="2" type="ORF">SAMN05421844_10640</name>
</gene>
<sequence>MSSTSTGGFTAAPGQFRIGSVMNKTFAILGRQFGKFALLALVPMIPIFLLTLGALSSGAPSPSGIAFGAVLTGLLTFVLQTVAQATSLYGAFQEMRQQPFTIGDSLRIGLARAVPVIGVGILVGLATGLGFLLFVVPGAIIGCMLYVAIPACVIEKTGVTASMSRSVALTKGYRWQIFGLFLLVIVIALVGALVLARIGGGGLIGDILGFAWQVISTAFGAVLSAVIYHDLRMAKEGIDLDTLASVFD</sequence>
<accession>A0ABY0P2H0</accession>
<dbReference type="RefSeq" id="WP_091858985.1">
    <property type="nucleotide sequence ID" value="NZ_FNBZ01000006.1"/>
</dbReference>
<evidence type="ECO:0008006" key="4">
    <source>
        <dbReference type="Google" id="ProtNLM"/>
    </source>
</evidence>
<dbReference type="Proteomes" id="UP000199468">
    <property type="component" value="Unassembled WGS sequence"/>
</dbReference>
<evidence type="ECO:0000256" key="1">
    <source>
        <dbReference type="SAM" id="Phobius"/>
    </source>
</evidence>
<dbReference type="EMBL" id="FNBZ01000006">
    <property type="protein sequence ID" value="SDG93189.1"/>
    <property type="molecule type" value="Genomic_DNA"/>
</dbReference>
<keyword evidence="1" id="KW-0812">Transmembrane</keyword>
<keyword evidence="3" id="KW-1185">Reference proteome</keyword>
<feature type="transmembrane region" description="Helical" evidence="1">
    <location>
        <begin position="175"/>
        <end position="198"/>
    </location>
</feature>
<protein>
    <recommendedName>
        <fullName evidence="4">Glycerophosphoryl diester phosphodiesterase membrane domain-containing protein</fullName>
    </recommendedName>
</protein>
<keyword evidence="1" id="KW-0472">Membrane</keyword>